<keyword evidence="8" id="KW-0175">Coiled coil</keyword>
<dbReference type="InterPro" id="IPR000244">
    <property type="entry name" value="Ribosomal_bL9"/>
</dbReference>
<dbReference type="InterPro" id="IPR036935">
    <property type="entry name" value="Ribosomal_bL9_N_sf"/>
</dbReference>
<dbReference type="GO" id="GO:0005840">
    <property type="term" value="C:ribosome"/>
    <property type="evidence" value="ECO:0007669"/>
    <property type="project" value="UniProtKB-KW"/>
</dbReference>
<feature type="domain" description="Ribosomal protein L9" evidence="9">
    <location>
        <begin position="13"/>
        <end position="40"/>
    </location>
</feature>
<keyword evidence="5 7" id="KW-0687">Ribonucleoprotein</keyword>
<evidence type="ECO:0000256" key="4">
    <source>
        <dbReference type="ARBA" id="ARBA00022980"/>
    </source>
</evidence>
<keyword evidence="3 7" id="KW-0694">RNA-binding</keyword>
<accession>A0A1Z3NCZ2</accession>
<dbReference type="Gene3D" id="3.40.5.10">
    <property type="entry name" value="Ribosomal protein L9, N-terminal domain"/>
    <property type="match status" value="1"/>
</dbReference>
<dbReference type="GO" id="GO:0006412">
    <property type="term" value="P:translation"/>
    <property type="evidence" value="ECO:0007669"/>
    <property type="project" value="UniProtKB-UniRule"/>
</dbReference>
<dbReference type="PANTHER" id="PTHR21368">
    <property type="entry name" value="50S RIBOSOMAL PROTEIN L9"/>
    <property type="match status" value="1"/>
</dbReference>
<keyword evidence="4 7" id="KW-0689">Ribosomal protein</keyword>
<dbReference type="NCBIfam" id="TIGR00158">
    <property type="entry name" value="L9"/>
    <property type="match status" value="1"/>
</dbReference>
<dbReference type="PROSITE" id="PS00651">
    <property type="entry name" value="RIBOSOMAL_L9"/>
    <property type="match status" value="1"/>
</dbReference>
<dbReference type="InterPro" id="IPR009027">
    <property type="entry name" value="Ribosomal_bL9/RNase_H1_N"/>
</dbReference>
<protein>
    <recommendedName>
        <fullName evidence="6 7">Large ribosomal subunit protein bL9</fullName>
    </recommendedName>
</protein>
<sequence>MKVILQKDVKDVGRVGELVNVSEGFARNFLFPRKLAAEATEKRVKEYEHLQRVAEAKKKKALAERQELLNKINGTTVTFKLAAGETDKLFGTVTTTDISKELQKMGHSVDRRDIHLEEPIKVLGQHKAVVRYSEGMEAKIQIAVERA</sequence>
<evidence type="ECO:0000256" key="2">
    <source>
        <dbReference type="ARBA" id="ARBA00022730"/>
    </source>
</evidence>
<dbReference type="Proteomes" id="UP000197003">
    <property type="component" value="Chromosome"/>
</dbReference>
<name>A0A1Z3NCZ2_BDEBC</name>
<organism evidence="10 11">
    <name type="scientific">Bdellovibrio bacteriovorus</name>
    <dbReference type="NCBI Taxonomy" id="959"/>
    <lineage>
        <taxon>Bacteria</taxon>
        <taxon>Pseudomonadati</taxon>
        <taxon>Bdellovibrionota</taxon>
        <taxon>Bdellovibrionia</taxon>
        <taxon>Bdellovibrionales</taxon>
        <taxon>Pseudobdellovibrionaceae</taxon>
        <taxon>Bdellovibrio</taxon>
    </lineage>
</organism>
<evidence type="ECO:0000256" key="5">
    <source>
        <dbReference type="ARBA" id="ARBA00023274"/>
    </source>
</evidence>
<evidence type="ECO:0000313" key="10">
    <source>
        <dbReference type="EMBL" id="ASD65332.1"/>
    </source>
</evidence>
<dbReference type="OrthoDB" id="5294080at2"/>
<dbReference type="EMBL" id="CP020946">
    <property type="protein sequence ID" value="ASD65332.1"/>
    <property type="molecule type" value="Genomic_DNA"/>
</dbReference>
<dbReference type="HAMAP" id="MF_00503">
    <property type="entry name" value="Ribosomal_bL9"/>
    <property type="match status" value="1"/>
</dbReference>
<dbReference type="InterPro" id="IPR036791">
    <property type="entry name" value="Ribosomal_bL9_C_sf"/>
</dbReference>
<gene>
    <name evidence="7" type="primary">rplI</name>
    <name evidence="10" type="ORF">B9G79_18040</name>
</gene>
<dbReference type="Gene3D" id="3.10.430.100">
    <property type="entry name" value="Ribosomal protein L9, C-terminal domain"/>
    <property type="match status" value="1"/>
</dbReference>
<reference evidence="10 11" key="1">
    <citation type="submission" date="2017-04" db="EMBL/GenBank/DDBJ databases">
        <title>Whole genome sequence of Bdellovibrio bacteriovorus strain SSB218315.</title>
        <authorList>
            <person name="Oyedara O."/>
            <person name="Rodriguez-Perez M.A."/>
        </authorList>
    </citation>
    <scope>NUCLEOTIDE SEQUENCE [LARGE SCALE GENOMIC DNA]</scope>
    <source>
        <strain evidence="10 11">SSB218315</strain>
    </source>
</reference>
<dbReference type="GO" id="GO:0003735">
    <property type="term" value="F:structural constituent of ribosome"/>
    <property type="evidence" value="ECO:0007669"/>
    <property type="project" value="InterPro"/>
</dbReference>
<evidence type="ECO:0000256" key="3">
    <source>
        <dbReference type="ARBA" id="ARBA00022884"/>
    </source>
</evidence>
<dbReference type="InterPro" id="IPR020594">
    <property type="entry name" value="Ribosomal_bL9_bac/chp"/>
</dbReference>
<evidence type="ECO:0000256" key="8">
    <source>
        <dbReference type="SAM" id="Coils"/>
    </source>
</evidence>
<dbReference type="InterPro" id="IPR020069">
    <property type="entry name" value="Ribosomal_bL9_C"/>
</dbReference>
<evidence type="ECO:0000256" key="6">
    <source>
        <dbReference type="ARBA" id="ARBA00035292"/>
    </source>
</evidence>
<comment type="function">
    <text evidence="7">Binds to the 23S rRNA.</text>
</comment>
<dbReference type="SUPFAM" id="SSF55658">
    <property type="entry name" value="L9 N-domain-like"/>
    <property type="match status" value="1"/>
</dbReference>
<comment type="similarity">
    <text evidence="1 7">Belongs to the bacterial ribosomal protein bL9 family.</text>
</comment>
<keyword evidence="2 7" id="KW-0699">rRNA-binding</keyword>
<dbReference type="SUPFAM" id="SSF55653">
    <property type="entry name" value="Ribosomal protein L9 C-domain"/>
    <property type="match status" value="1"/>
</dbReference>
<dbReference type="InterPro" id="IPR020070">
    <property type="entry name" value="Ribosomal_bL9_N"/>
</dbReference>
<dbReference type="RefSeq" id="WP_088566712.1">
    <property type="nucleotide sequence ID" value="NZ_CP020946.1"/>
</dbReference>
<proteinExistence type="inferred from homology"/>
<dbReference type="AlphaFoldDB" id="A0A1Z3NCZ2"/>
<evidence type="ECO:0000313" key="11">
    <source>
        <dbReference type="Proteomes" id="UP000197003"/>
    </source>
</evidence>
<feature type="coiled-coil region" evidence="8">
    <location>
        <begin position="37"/>
        <end position="71"/>
    </location>
</feature>
<evidence type="ECO:0000256" key="7">
    <source>
        <dbReference type="HAMAP-Rule" id="MF_00503"/>
    </source>
</evidence>
<dbReference type="Pfam" id="PF01281">
    <property type="entry name" value="Ribosomal_L9_N"/>
    <property type="match status" value="1"/>
</dbReference>
<dbReference type="GO" id="GO:0019843">
    <property type="term" value="F:rRNA binding"/>
    <property type="evidence" value="ECO:0007669"/>
    <property type="project" value="UniProtKB-UniRule"/>
</dbReference>
<evidence type="ECO:0000259" key="9">
    <source>
        <dbReference type="PROSITE" id="PS00651"/>
    </source>
</evidence>
<dbReference type="Pfam" id="PF03948">
    <property type="entry name" value="Ribosomal_L9_C"/>
    <property type="match status" value="1"/>
</dbReference>
<evidence type="ECO:0000256" key="1">
    <source>
        <dbReference type="ARBA" id="ARBA00010605"/>
    </source>
</evidence>
<dbReference type="GO" id="GO:1990904">
    <property type="term" value="C:ribonucleoprotein complex"/>
    <property type="evidence" value="ECO:0007669"/>
    <property type="project" value="UniProtKB-KW"/>
</dbReference>